<dbReference type="Proteomes" id="UP000652761">
    <property type="component" value="Unassembled WGS sequence"/>
</dbReference>
<name>A0A843WH33_COLES</name>
<reference evidence="1" key="1">
    <citation type="submission" date="2017-07" db="EMBL/GenBank/DDBJ databases">
        <title>Taro Niue Genome Assembly and Annotation.</title>
        <authorList>
            <person name="Atibalentja N."/>
            <person name="Keating K."/>
            <person name="Fields C.J."/>
        </authorList>
    </citation>
    <scope>NUCLEOTIDE SEQUENCE</scope>
    <source>
        <strain evidence="1">Niue_2</strain>
        <tissue evidence="1">Leaf</tissue>
    </source>
</reference>
<dbReference type="EMBL" id="NMUH01003774">
    <property type="protein sequence ID" value="MQM07056.1"/>
    <property type="molecule type" value="Genomic_DNA"/>
</dbReference>
<accession>A0A843WH33</accession>
<comment type="caution">
    <text evidence="1">The sequence shown here is derived from an EMBL/GenBank/DDBJ whole genome shotgun (WGS) entry which is preliminary data.</text>
</comment>
<evidence type="ECO:0000313" key="2">
    <source>
        <dbReference type="Proteomes" id="UP000652761"/>
    </source>
</evidence>
<dbReference type="AlphaFoldDB" id="A0A843WH33"/>
<sequence>MEHLVVCLPTVVADAVRVATSVDAEAVVTRCPIASRLLARCPSSSRWHHDGLWGHDSACAASGVTKGDTFVAMSSQRLHGGFSLAVLSSRGRRWSSLGQTRASGCSCFGVLSVLWSHSWVPACDGTGVCAEHCFHFVPDSVGFCGSRLSRVVPVFGVPAALAARGSSARELGVGWVAEAAIAPCVVSSSESEHCELL</sequence>
<evidence type="ECO:0000313" key="1">
    <source>
        <dbReference type="EMBL" id="MQM07056.1"/>
    </source>
</evidence>
<keyword evidence="2" id="KW-1185">Reference proteome</keyword>
<protein>
    <submittedName>
        <fullName evidence="1">Uncharacterized protein</fullName>
    </submittedName>
</protein>
<gene>
    <name evidence="1" type="ORF">Taro_039889</name>
</gene>
<proteinExistence type="predicted"/>
<organism evidence="1 2">
    <name type="scientific">Colocasia esculenta</name>
    <name type="common">Wild taro</name>
    <name type="synonym">Arum esculentum</name>
    <dbReference type="NCBI Taxonomy" id="4460"/>
    <lineage>
        <taxon>Eukaryota</taxon>
        <taxon>Viridiplantae</taxon>
        <taxon>Streptophyta</taxon>
        <taxon>Embryophyta</taxon>
        <taxon>Tracheophyta</taxon>
        <taxon>Spermatophyta</taxon>
        <taxon>Magnoliopsida</taxon>
        <taxon>Liliopsida</taxon>
        <taxon>Araceae</taxon>
        <taxon>Aroideae</taxon>
        <taxon>Colocasieae</taxon>
        <taxon>Colocasia</taxon>
    </lineage>
</organism>